<dbReference type="PANTHER" id="PTHR30595">
    <property type="entry name" value="GLPR-RELATED TRANSCRIPTIONAL REPRESSOR"/>
    <property type="match status" value="1"/>
</dbReference>
<protein>
    <recommendedName>
        <fullName evidence="1">Schlafen AlbA-2 domain-containing protein</fullName>
    </recommendedName>
</protein>
<comment type="caution">
    <text evidence="2">The sequence shown here is derived from an EMBL/GenBank/DDBJ whole genome shotgun (WGS) entry which is preliminary data.</text>
</comment>
<reference evidence="2" key="3">
    <citation type="submission" date="2016-12" db="EMBL/GenBank/DDBJ databases">
        <title>Annotation of the draft genome assembly of Crocosphaera watsonii WH 8501.</title>
        <authorList>
            <consortium name="US DOE Joint Genome Institute (JGI-ORNL)"/>
            <person name="Larimer F."/>
            <person name="Land M."/>
        </authorList>
    </citation>
    <scope>NUCLEOTIDE SEQUENCE</scope>
    <source>
        <strain evidence="2">WH 8501</strain>
    </source>
</reference>
<dbReference type="AlphaFoldDB" id="Q4C384"/>
<evidence type="ECO:0000313" key="3">
    <source>
        <dbReference type="Proteomes" id="UP000003922"/>
    </source>
</evidence>
<evidence type="ECO:0000313" key="2">
    <source>
        <dbReference type="EMBL" id="EAM50608.1"/>
    </source>
</evidence>
<dbReference type="InterPro" id="IPR038461">
    <property type="entry name" value="Schlafen_AlbA_2_dom_sf"/>
</dbReference>
<keyword evidence="3" id="KW-1185">Reference proteome</keyword>
<dbReference type="PANTHER" id="PTHR30595:SF6">
    <property type="entry name" value="SCHLAFEN ALBA-2 DOMAIN-CONTAINING PROTEIN"/>
    <property type="match status" value="1"/>
</dbReference>
<accession>Q4C384</accession>
<dbReference type="KEGG" id="cwa:CwatDRAFT_3465"/>
<proteinExistence type="predicted"/>
<feature type="domain" description="Schlafen AlbA-2" evidence="1">
    <location>
        <begin position="13"/>
        <end position="144"/>
    </location>
</feature>
<reference evidence="2" key="1">
    <citation type="submission" date="2004-02" db="EMBL/GenBank/DDBJ databases">
        <authorList>
            <consortium name="DOE Joint Genome Institute"/>
        </authorList>
    </citation>
    <scope>NUCLEOTIDE SEQUENCE [LARGE SCALE GENOMIC DNA]</scope>
    <source>
        <strain evidence="2">WH 8501</strain>
    </source>
</reference>
<organism evidence="2 3">
    <name type="scientific">Crocosphaera watsonii WH 8501</name>
    <dbReference type="NCBI Taxonomy" id="165597"/>
    <lineage>
        <taxon>Bacteria</taxon>
        <taxon>Bacillati</taxon>
        <taxon>Cyanobacteriota</taxon>
        <taxon>Cyanophyceae</taxon>
        <taxon>Oscillatoriophycideae</taxon>
        <taxon>Chroococcales</taxon>
        <taxon>Aphanothecaceae</taxon>
        <taxon>Crocosphaera</taxon>
    </lineage>
</organism>
<dbReference type="RefSeq" id="WP_007305707.1">
    <property type="nucleotide sequence ID" value="NZ_AADV02000021.1"/>
</dbReference>
<evidence type="ECO:0000259" key="1">
    <source>
        <dbReference type="Pfam" id="PF04326"/>
    </source>
</evidence>
<dbReference type="InterPro" id="IPR007421">
    <property type="entry name" value="Schlafen_AlbA_2_dom"/>
</dbReference>
<name>Q4C384_CROWT</name>
<reference evidence="2" key="2">
    <citation type="submission" date="2005-06" db="EMBL/GenBank/DDBJ databases">
        <title>Sequencing of the draft genome and assembly of Crocosphaera watsonii WH 8501.</title>
        <authorList>
            <consortium name="US DOE Joint Genome Institute (JGI-PGF)"/>
            <person name="Copeland A."/>
            <person name="Lucas S."/>
            <person name="Lapidus A."/>
            <person name="Barry K."/>
            <person name="Detter C."/>
            <person name="Glavina T."/>
            <person name="Hammon N."/>
            <person name="Israni S."/>
            <person name="Pitluck S."/>
            <person name="Richardson P."/>
        </authorList>
    </citation>
    <scope>NUCLEOTIDE SEQUENCE [LARGE SCALE GENOMIC DNA]</scope>
    <source>
        <strain evidence="2">WH 8501</strain>
    </source>
</reference>
<dbReference type="EMBL" id="AADV02000021">
    <property type="protein sequence ID" value="EAM50608.1"/>
    <property type="molecule type" value="Genomic_DNA"/>
</dbReference>
<sequence length="388" mass="45081">MSTLIESLLHQNEGTALDFKKEQYPFQRATDEQKSELLKDILAFANSWRQDDAYIVIGVEEVVGGRHIPVGTEDHLTDSRLQQFINGKTNREVKLAYEVHTFEDKKIGVIRIPKQERPIYATRDYGKVRKRAVYYRLESSTKIANPDDIARMGRDFIQNTVTPVIDLQFADLQNRQHLGNCIEISSIYYDKPQFSLEDYTQKEIVNIGGHSIKKSTTQPVNYRYWREKEEYIRLTNLFKPVAFVVHNQSNILAENVRIELINNFADTISILDVLPSKPSTSWIENLVDSELIDLKFIRQQKSPIDITYHGNDWTLNVNFGNIQPKSCVWLSEHFFLGSMELEKFETEIYIYADNLSEPQKVNMSIDFTVENRPTLTIDDLDNMPPFDD</sequence>
<dbReference type="Pfam" id="PF04326">
    <property type="entry name" value="SLFN_AlbA_2"/>
    <property type="match status" value="1"/>
</dbReference>
<gene>
    <name evidence="2" type="ORF">CwatDRAFT_3465</name>
</gene>
<dbReference type="Gene3D" id="3.30.950.30">
    <property type="entry name" value="Schlafen, AAA domain"/>
    <property type="match status" value="1"/>
</dbReference>
<dbReference type="OrthoDB" id="346095at2"/>
<dbReference type="Proteomes" id="UP000003922">
    <property type="component" value="Unassembled WGS sequence"/>
</dbReference>